<accession>A0AAV2YDZ9</accession>
<sequence length="31" mass="3221">MGQHSTALGSSRSGCKTTTSRQSLGQPRAQT</sequence>
<evidence type="ECO:0000313" key="3">
    <source>
        <dbReference type="Proteomes" id="UP001146120"/>
    </source>
</evidence>
<proteinExistence type="predicted"/>
<comment type="caution">
    <text evidence="2">The sequence shown here is derived from an EMBL/GenBank/DDBJ whole genome shotgun (WGS) entry which is preliminary data.</text>
</comment>
<feature type="region of interest" description="Disordered" evidence="1">
    <location>
        <begin position="1"/>
        <end position="31"/>
    </location>
</feature>
<dbReference type="AlphaFoldDB" id="A0AAV2YDZ9"/>
<protein>
    <submittedName>
        <fullName evidence="2">Uncharacterized protein</fullName>
    </submittedName>
</protein>
<reference evidence="2" key="2">
    <citation type="journal article" date="2023" name="Microbiol Resour">
        <title>Decontamination and Annotation of the Draft Genome Sequence of the Oomycete Lagenidium giganteum ARSEF 373.</title>
        <authorList>
            <person name="Morgan W.R."/>
            <person name="Tartar A."/>
        </authorList>
    </citation>
    <scope>NUCLEOTIDE SEQUENCE</scope>
    <source>
        <strain evidence="2">ARSEF 373</strain>
    </source>
</reference>
<evidence type="ECO:0000256" key="1">
    <source>
        <dbReference type="SAM" id="MobiDB-lite"/>
    </source>
</evidence>
<organism evidence="2 3">
    <name type="scientific">Lagenidium giganteum</name>
    <dbReference type="NCBI Taxonomy" id="4803"/>
    <lineage>
        <taxon>Eukaryota</taxon>
        <taxon>Sar</taxon>
        <taxon>Stramenopiles</taxon>
        <taxon>Oomycota</taxon>
        <taxon>Peronosporomycetes</taxon>
        <taxon>Pythiales</taxon>
        <taxon>Pythiaceae</taxon>
    </lineage>
</organism>
<dbReference type="Proteomes" id="UP001146120">
    <property type="component" value="Unassembled WGS sequence"/>
</dbReference>
<keyword evidence="3" id="KW-1185">Reference proteome</keyword>
<gene>
    <name evidence="2" type="ORF">N0F65_007101</name>
</gene>
<evidence type="ECO:0000313" key="2">
    <source>
        <dbReference type="EMBL" id="DAZ93455.1"/>
    </source>
</evidence>
<reference evidence="2" key="1">
    <citation type="submission" date="2022-11" db="EMBL/GenBank/DDBJ databases">
        <authorList>
            <person name="Morgan W.R."/>
            <person name="Tartar A."/>
        </authorList>
    </citation>
    <scope>NUCLEOTIDE SEQUENCE</scope>
    <source>
        <strain evidence="2">ARSEF 373</strain>
    </source>
</reference>
<name>A0AAV2YDZ9_9STRA</name>
<dbReference type="EMBL" id="DAKRPA010000315">
    <property type="protein sequence ID" value="DAZ93455.1"/>
    <property type="molecule type" value="Genomic_DNA"/>
</dbReference>